<dbReference type="SUPFAM" id="SSF51445">
    <property type="entry name" value="(Trans)glycosidases"/>
    <property type="match status" value="1"/>
</dbReference>
<gene>
    <name evidence="12" type="ORF">I5677_07175</name>
</gene>
<dbReference type="PANTHER" id="PTHR31490:SF90">
    <property type="entry name" value="ENDO-1,4-BETA-XYLANASE A"/>
    <property type="match status" value="1"/>
</dbReference>
<dbReference type="Gene3D" id="3.20.20.80">
    <property type="entry name" value="Glycosidases"/>
    <property type="match status" value="1"/>
</dbReference>
<dbReference type="SMART" id="SM00633">
    <property type="entry name" value="Glyco_10"/>
    <property type="match status" value="1"/>
</dbReference>
<evidence type="ECO:0000256" key="4">
    <source>
        <dbReference type="ARBA" id="ARBA00023277"/>
    </source>
</evidence>
<feature type="chain" id="PRO_5039085464" description="Beta-xylanase" evidence="10">
    <location>
        <begin position="24"/>
        <end position="586"/>
    </location>
</feature>
<dbReference type="GO" id="GO:0031176">
    <property type="term" value="F:endo-1,4-beta-xylanase activity"/>
    <property type="evidence" value="ECO:0007669"/>
    <property type="project" value="UniProtKB-EC"/>
</dbReference>
<dbReference type="EMBL" id="JAEAGR010000005">
    <property type="protein sequence ID" value="MBH1940667.1"/>
    <property type="molecule type" value="Genomic_DNA"/>
</dbReference>
<evidence type="ECO:0000313" key="12">
    <source>
        <dbReference type="EMBL" id="MBH1940667.1"/>
    </source>
</evidence>
<dbReference type="PROSITE" id="PS51257">
    <property type="entry name" value="PROKAR_LIPOPROTEIN"/>
    <property type="match status" value="1"/>
</dbReference>
<comment type="catalytic activity">
    <reaction evidence="8">
        <text>Endohydrolysis of (1-&gt;4)-beta-D-xylosidic linkages in xylans.</text>
        <dbReference type="EC" id="3.2.1.8"/>
    </reaction>
</comment>
<dbReference type="Pfam" id="PF02018">
    <property type="entry name" value="CBM_4_9"/>
    <property type="match status" value="1"/>
</dbReference>
<dbReference type="InterPro" id="IPR008979">
    <property type="entry name" value="Galactose-bd-like_sf"/>
</dbReference>
<dbReference type="Pfam" id="PF00331">
    <property type="entry name" value="Glyco_hydro_10"/>
    <property type="match status" value="1"/>
</dbReference>
<keyword evidence="3 8" id="KW-0378">Hydrolase</keyword>
<evidence type="ECO:0000256" key="3">
    <source>
        <dbReference type="ARBA" id="ARBA00022801"/>
    </source>
</evidence>
<dbReference type="PANTHER" id="PTHR31490">
    <property type="entry name" value="GLYCOSYL HYDROLASE"/>
    <property type="match status" value="1"/>
</dbReference>
<feature type="domain" description="GH10" evidence="11">
    <location>
        <begin position="235"/>
        <end position="580"/>
    </location>
</feature>
<reference evidence="12" key="1">
    <citation type="submission" date="2020-12" db="EMBL/GenBank/DDBJ databases">
        <title>M. sibirica DSM 26468T genome.</title>
        <authorList>
            <person name="Thieme N."/>
            <person name="Rettenmaier R."/>
            <person name="Zverlov V."/>
            <person name="Liebl W."/>
        </authorList>
    </citation>
    <scope>NUCLEOTIDE SEQUENCE</scope>
    <source>
        <strain evidence="12">DSM 26468</strain>
    </source>
</reference>
<protein>
    <recommendedName>
        <fullName evidence="8">Beta-xylanase</fullName>
        <ecNumber evidence="8">3.2.1.8</ecNumber>
    </recommendedName>
</protein>
<dbReference type="InterPro" id="IPR003305">
    <property type="entry name" value="CenC_carb-bd"/>
</dbReference>
<evidence type="ECO:0000256" key="7">
    <source>
        <dbReference type="PROSITE-ProRule" id="PRU10061"/>
    </source>
</evidence>
<keyword evidence="5 8" id="KW-0326">Glycosidase</keyword>
<keyword evidence="13" id="KW-1185">Reference proteome</keyword>
<dbReference type="InterPro" id="IPR031158">
    <property type="entry name" value="GH10_AS"/>
</dbReference>
<dbReference type="AlphaFoldDB" id="A0A8J7H215"/>
<dbReference type="Proteomes" id="UP000623269">
    <property type="component" value="Unassembled WGS sequence"/>
</dbReference>
<feature type="compositionally biased region" description="Acidic residues" evidence="9">
    <location>
        <begin position="46"/>
        <end position="62"/>
    </location>
</feature>
<evidence type="ECO:0000256" key="5">
    <source>
        <dbReference type="ARBA" id="ARBA00023295"/>
    </source>
</evidence>
<keyword evidence="2" id="KW-0677">Repeat</keyword>
<dbReference type="PRINTS" id="PR00134">
    <property type="entry name" value="GLHYDRLASE10"/>
</dbReference>
<evidence type="ECO:0000256" key="2">
    <source>
        <dbReference type="ARBA" id="ARBA00022737"/>
    </source>
</evidence>
<evidence type="ECO:0000259" key="11">
    <source>
        <dbReference type="PROSITE" id="PS51760"/>
    </source>
</evidence>
<dbReference type="Gene3D" id="2.60.120.260">
    <property type="entry name" value="Galactose-binding domain-like"/>
    <property type="match status" value="1"/>
</dbReference>
<dbReference type="RefSeq" id="WP_197660884.1">
    <property type="nucleotide sequence ID" value="NZ_JAEAGR010000005.1"/>
</dbReference>
<evidence type="ECO:0000313" key="13">
    <source>
        <dbReference type="Proteomes" id="UP000623269"/>
    </source>
</evidence>
<comment type="caution">
    <text evidence="12">The sequence shown here is derived from an EMBL/GenBank/DDBJ whole genome shotgun (WGS) entry which is preliminary data.</text>
</comment>
<keyword evidence="6 8" id="KW-0624">Polysaccharide degradation</keyword>
<keyword evidence="4 8" id="KW-0119">Carbohydrate metabolism</keyword>
<dbReference type="InterPro" id="IPR017853">
    <property type="entry name" value="GH"/>
</dbReference>
<proteinExistence type="inferred from homology"/>
<dbReference type="EC" id="3.2.1.8" evidence="8"/>
<evidence type="ECO:0000256" key="10">
    <source>
        <dbReference type="SAM" id="SignalP"/>
    </source>
</evidence>
<evidence type="ECO:0000256" key="6">
    <source>
        <dbReference type="ARBA" id="ARBA00023326"/>
    </source>
</evidence>
<dbReference type="PROSITE" id="PS51760">
    <property type="entry name" value="GH10_2"/>
    <property type="match status" value="1"/>
</dbReference>
<dbReference type="SUPFAM" id="SSF49785">
    <property type="entry name" value="Galactose-binding domain-like"/>
    <property type="match status" value="1"/>
</dbReference>
<evidence type="ECO:0000256" key="9">
    <source>
        <dbReference type="SAM" id="MobiDB-lite"/>
    </source>
</evidence>
<name>A0A8J7H215_9FIRM</name>
<evidence type="ECO:0000256" key="1">
    <source>
        <dbReference type="ARBA" id="ARBA00007495"/>
    </source>
</evidence>
<evidence type="ECO:0000256" key="8">
    <source>
        <dbReference type="RuleBase" id="RU361174"/>
    </source>
</evidence>
<dbReference type="GO" id="GO:0000272">
    <property type="term" value="P:polysaccharide catabolic process"/>
    <property type="evidence" value="ECO:0007669"/>
    <property type="project" value="UniProtKB-KW"/>
</dbReference>
<dbReference type="PROSITE" id="PS00591">
    <property type="entry name" value="GH10_1"/>
    <property type="match status" value="1"/>
</dbReference>
<accession>A0A8J7H215</accession>
<dbReference type="InterPro" id="IPR044846">
    <property type="entry name" value="GH10"/>
</dbReference>
<keyword evidence="10" id="KW-0732">Signal</keyword>
<sequence length="586" mass="65814">MKKNTYKISLILIVLLVSVFVFSGCNKTTNQETVTPTPVPDTGNQEQEEDETNEDADTDTEEGGTQTEPEVIKAHYGTVEVQQDIIYSEDFEDGQTQFTGRGPAKVQIVDNQAGEGTKSLYVTERTSLWNGATVNLTEELKIGETYLIEAMVLYEEGPDTVGIDCKLEKNSSEYLSFASSIAKKGEWGPITGSIIIPEGTTTASVYFETGYAEGELIDFYIDGIKIVKEIATVDRGELPSLKEVYKDLYSVGVAVTANEISANRQELIKQQFNSLTPGNELKPDSVLDRAICISDPKYDDNPAVDFSRVEPILEFAQEAGIPVRGHTLVWHSQTPRWFFAEGYSDDANAPLVSKDLMLKRMENYIKNVLEYTQTNYPDLIYAWDVVNEAVNPSDGAPNGYRSKDSLWYQVVGPEFVEKAFEYARKYADENVKLFYNDYNTEDSARMIAIYDIAAGLKEKGLIDGIGLQSHFSMENPSLIDVESSIRKYAELGLEIQITELDMGLTENTEEAYLRQAKRYKRFFAILKNLKESGNVNVTNLTFWGLSDDISWLNKPDQPSYPLLFDKYLLQKPAFWAAVLSPDIPLY</sequence>
<feature type="signal peptide" evidence="10">
    <location>
        <begin position="1"/>
        <end position="23"/>
    </location>
</feature>
<dbReference type="InterPro" id="IPR001000">
    <property type="entry name" value="GH10_dom"/>
</dbReference>
<feature type="region of interest" description="Disordered" evidence="9">
    <location>
        <begin position="28"/>
        <end position="69"/>
    </location>
</feature>
<comment type="similarity">
    <text evidence="1 8">Belongs to the glycosyl hydrolase 10 (cellulase F) family.</text>
</comment>
<feature type="active site" description="Nucleophile" evidence="7">
    <location>
        <position position="499"/>
    </location>
</feature>
<organism evidence="12 13">
    <name type="scientific">Mobilitalea sibirica</name>
    <dbReference type="NCBI Taxonomy" id="1462919"/>
    <lineage>
        <taxon>Bacteria</taxon>
        <taxon>Bacillati</taxon>
        <taxon>Bacillota</taxon>
        <taxon>Clostridia</taxon>
        <taxon>Lachnospirales</taxon>
        <taxon>Lachnospiraceae</taxon>
        <taxon>Mobilitalea</taxon>
    </lineage>
</organism>